<dbReference type="AlphaFoldDB" id="A0A1G6ZVH2"/>
<evidence type="ECO:0000313" key="4">
    <source>
        <dbReference type="Proteomes" id="UP000182100"/>
    </source>
</evidence>
<dbReference type="PROSITE" id="PS51257">
    <property type="entry name" value="PROKAR_LIPOPROTEIN"/>
    <property type="match status" value="1"/>
</dbReference>
<name>A0A1G6ZVH2_9ACTN</name>
<accession>A0A1G6ZVH2</accession>
<feature type="region of interest" description="Disordered" evidence="1">
    <location>
        <begin position="30"/>
        <end position="52"/>
    </location>
</feature>
<keyword evidence="4" id="KW-1185">Reference proteome</keyword>
<proteinExistence type="predicted"/>
<evidence type="ECO:0000313" key="3">
    <source>
        <dbReference type="EMBL" id="SDE06529.1"/>
    </source>
</evidence>
<protein>
    <recommendedName>
        <fullName evidence="5">PknH-like extracellular domain-containing protein</fullName>
    </recommendedName>
</protein>
<keyword evidence="2" id="KW-0732">Signal</keyword>
<evidence type="ECO:0008006" key="5">
    <source>
        <dbReference type="Google" id="ProtNLM"/>
    </source>
</evidence>
<dbReference type="Proteomes" id="UP000182100">
    <property type="component" value="Unassembled WGS sequence"/>
</dbReference>
<reference evidence="4" key="1">
    <citation type="submission" date="2016-10" db="EMBL/GenBank/DDBJ databases">
        <authorList>
            <person name="Varghese N."/>
            <person name="Submissions S."/>
        </authorList>
    </citation>
    <scope>NUCLEOTIDE SEQUENCE [LARGE SCALE GENOMIC DNA]</scope>
    <source>
        <strain evidence="4">CGMCC 4.3504</strain>
    </source>
</reference>
<dbReference type="STRING" id="67344.SAMN05216505_11648"/>
<dbReference type="RefSeq" id="WP_139058406.1">
    <property type="nucleotide sequence ID" value="NZ_FMZK01000016.1"/>
</dbReference>
<dbReference type="EMBL" id="FMZK01000016">
    <property type="protein sequence ID" value="SDE06529.1"/>
    <property type="molecule type" value="Genomic_DNA"/>
</dbReference>
<sequence length="264" mass="26651">MKRHIRRGGLPAAALLPVLALAVACSGTGGPAGAGEDAGRTPAASEAGDRSAPLTAGGLKAALLTEAEAEAAGFTVTGGGARTGAAADDADGDATEPAACAALREVRSEEAPGRGESAAAWSMMYGRDGAGALRKTVLTSYPAKTARSRVAELRRAVDSCDRFSVRNPYGAASFTTETLPVPDLGEEVVRYRLLGRTQTTAGDKGYAYSLVTAVRVGGVIATVETSELLGPLPPARLAEFEPEPGPDEPMIAALVEKVSGSAGG</sequence>
<feature type="signal peptide" evidence="2">
    <location>
        <begin position="1"/>
        <end position="34"/>
    </location>
</feature>
<evidence type="ECO:0000256" key="1">
    <source>
        <dbReference type="SAM" id="MobiDB-lite"/>
    </source>
</evidence>
<evidence type="ECO:0000256" key="2">
    <source>
        <dbReference type="SAM" id="SignalP"/>
    </source>
</evidence>
<gene>
    <name evidence="3" type="ORF">SAMN05216505_11648</name>
</gene>
<feature type="chain" id="PRO_5010179435" description="PknH-like extracellular domain-containing protein" evidence="2">
    <location>
        <begin position="35"/>
        <end position="264"/>
    </location>
</feature>
<organism evidence="3 4">
    <name type="scientific">Streptomyces prasinopilosus</name>
    <dbReference type="NCBI Taxonomy" id="67344"/>
    <lineage>
        <taxon>Bacteria</taxon>
        <taxon>Bacillati</taxon>
        <taxon>Actinomycetota</taxon>
        <taxon>Actinomycetes</taxon>
        <taxon>Kitasatosporales</taxon>
        <taxon>Streptomycetaceae</taxon>
        <taxon>Streptomyces</taxon>
    </lineage>
</organism>